<dbReference type="Proteomes" id="UP000070501">
    <property type="component" value="Unassembled WGS sequence"/>
</dbReference>
<sequence>MAFVYYSVQLQKVALSKLESQMTTLTTQFAMGSEQHAALKDEIASLRRSGQECDKLMTEQGDVHRQYINVEIEDLRAELGKLVSDTATRIESNNSEIQEMALVQKILDERFETQQRAINELAKRDETDNKQAQLVQSVHDLLKKALSVLEARTKIECSTESTRKYHKLQDEVNRLRQELVKATSGLKLSINYPESVLTRDVKGMVIHISMPLYCILP</sequence>
<protein>
    <submittedName>
        <fullName evidence="2">Uncharacterized protein</fullName>
    </submittedName>
</protein>
<dbReference type="OrthoDB" id="10437572at2759"/>
<gene>
    <name evidence="2" type="ORF">Micbo1qcDRAFT_171930</name>
</gene>
<dbReference type="InParanoid" id="A0A136JEJ3"/>
<feature type="coiled-coil region" evidence="1">
    <location>
        <begin position="158"/>
        <end position="185"/>
    </location>
</feature>
<dbReference type="AlphaFoldDB" id="A0A136JEJ3"/>
<keyword evidence="3" id="KW-1185">Reference proteome</keyword>
<reference evidence="3" key="1">
    <citation type="submission" date="2016-02" db="EMBL/GenBank/DDBJ databases">
        <title>Draft genome sequence of Microdochium bolleyi, a fungal endophyte of beachgrass.</title>
        <authorList>
            <consortium name="DOE Joint Genome Institute"/>
            <person name="David A.S."/>
            <person name="May G."/>
            <person name="Haridas S."/>
            <person name="Lim J."/>
            <person name="Wang M."/>
            <person name="Labutti K."/>
            <person name="Lipzen A."/>
            <person name="Barry K."/>
            <person name="Grigoriev I.V."/>
        </authorList>
    </citation>
    <scope>NUCLEOTIDE SEQUENCE [LARGE SCALE GENOMIC DNA]</scope>
    <source>
        <strain evidence="3">J235TASD1</strain>
    </source>
</reference>
<dbReference type="EMBL" id="KQ964246">
    <property type="protein sequence ID" value="KXJ95585.1"/>
    <property type="molecule type" value="Genomic_DNA"/>
</dbReference>
<keyword evidence="1" id="KW-0175">Coiled coil</keyword>
<name>A0A136JEJ3_9PEZI</name>
<evidence type="ECO:0000313" key="3">
    <source>
        <dbReference type="Proteomes" id="UP000070501"/>
    </source>
</evidence>
<evidence type="ECO:0000256" key="1">
    <source>
        <dbReference type="SAM" id="Coils"/>
    </source>
</evidence>
<accession>A0A136JEJ3</accession>
<evidence type="ECO:0000313" key="2">
    <source>
        <dbReference type="EMBL" id="KXJ95585.1"/>
    </source>
</evidence>
<proteinExistence type="predicted"/>
<organism evidence="2 3">
    <name type="scientific">Microdochium bolleyi</name>
    <dbReference type="NCBI Taxonomy" id="196109"/>
    <lineage>
        <taxon>Eukaryota</taxon>
        <taxon>Fungi</taxon>
        <taxon>Dikarya</taxon>
        <taxon>Ascomycota</taxon>
        <taxon>Pezizomycotina</taxon>
        <taxon>Sordariomycetes</taxon>
        <taxon>Xylariomycetidae</taxon>
        <taxon>Xylariales</taxon>
        <taxon>Microdochiaceae</taxon>
        <taxon>Microdochium</taxon>
    </lineage>
</organism>